<gene>
    <name evidence="2" type="ORF">F2Q68_00010619</name>
    <name evidence="1" type="ORF">F2Q70_00017680</name>
</gene>
<reference evidence="1" key="1">
    <citation type="submission" date="2019-12" db="EMBL/GenBank/DDBJ databases">
        <title>Genome sequencing and annotation of Brassica cretica.</title>
        <authorList>
            <person name="Studholme D.J."/>
            <person name="Sarris P.F."/>
        </authorList>
    </citation>
    <scope>NUCLEOTIDE SEQUENCE</scope>
    <source>
        <strain evidence="2">PFS-001/15</strain>
        <strain evidence="1">PFS-102/07</strain>
        <tissue evidence="1">Leaf</tissue>
    </source>
</reference>
<dbReference type="EMBL" id="QGKW02000717">
    <property type="protein sequence ID" value="KAF2596120.1"/>
    <property type="molecule type" value="Genomic_DNA"/>
</dbReference>
<comment type="caution">
    <text evidence="1">The sequence shown here is derived from an EMBL/GenBank/DDBJ whole genome shotgun (WGS) entry which is preliminary data.</text>
</comment>
<accession>A0A3N6QGW2</accession>
<protein>
    <submittedName>
        <fullName evidence="1">Uncharacterized protein</fullName>
    </submittedName>
</protein>
<evidence type="ECO:0000313" key="1">
    <source>
        <dbReference type="EMBL" id="KAF2562808.1"/>
    </source>
</evidence>
<organism evidence="1">
    <name type="scientific">Brassica cretica</name>
    <name type="common">Mustard</name>
    <dbReference type="NCBI Taxonomy" id="69181"/>
    <lineage>
        <taxon>Eukaryota</taxon>
        <taxon>Viridiplantae</taxon>
        <taxon>Streptophyta</taxon>
        <taxon>Embryophyta</taxon>
        <taxon>Tracheophyta</taxon>
        <taxon>Spermatophyta</taxon>
        <taxon>Magnoliopsida</taxon>
        <taxon>eudicotyledons</taxon>
        <taxon>Gunneridae</taxon>
        <taxon>Pentapetalae</taxon>
        <taxon>rosids</taxon>
        <taxon>malvids</taxon>
        <taxon>Brassicales</taxon>
        <taxon>Brassicaceae</taxon>
        <taxon>Brassiceae</taxon>
        <taxon>Brassica</taxon>
    </lineage>
</organism>
<evidence type="ECO:0000313" key="2">
    <source>
        <dbReference type="EMBL" id="KAF2596120.1"/>
    </source>
</evidence>
<name>A0A3N6QGW2_BRACR</name>
<dbReference type="AlphaFoldDB" id="A0A3N6QGW2"/>
<sequence>MGFERDPISAFSGTGEATYLWRRFHRFSRRRWKQSRMNPLLTVMLPLWLLLLCSPTSVSSPTVSDNRFSNESLEDIYSGTFAQRLLVGFEAASSWCSFPISHQDISVPVALSALTRPLEHFFQQPLAWSSGVQESIIINYLSLKAMSITSSITKVPKARINQPSKDTTILIPMRIEVRDDVATSYFTVSNSLLLVEIDVQCNSFIE</sequence>
<proteinExistence type="predicted"/>
<dbReference type="EMBL" id="QGKY02001250">
    <property type="protein sequence ID" value="KAF2562808.1"/>
    <property type="molecule type" value="Genomic_DNA"/>
</dbReference>
<dbReference type="Proteomes" id="UP000712281">
    <property type="component" value="Unassembled WGS sequence"/>
</dbReference>